<feature type="signal peptide" evidence="1">
    <location>
        <begin position="1"/>
        <end position="21"/>
    </location>
</feature>
<proteinExistence type="predicted"/>
<evidence type="ECO:0008006" key="6">
    <source>
        <dbReference type="Google" id="ProtNLM"/>
    </source>
</evidence>
<dbReference type="AlphaFoldDB" id="A0A1Z2XVF2"/>
<reference evidence="3 5" key="3">
    <citation type="submission" date="2020-11" db="EMBL/GenBank/DDBJ databases">
        <title>Closed and high quality bacterial genomes of the OMM12 community.</title>
        <authorList>
            <person name="Marbouty M."/>
            <person name="Lamy-Besnier Q."/>
            <person name="Debarbieux L."/>
            <person name="Koszul R."/>
        </authorList>
    </citation>
    <scope>NUCLEOTIDE SEQUENCE [LARGE SCALE GENOMIC DNA]</scope>
    <source>
        <strain evidence="3 5">KB18</strain>
    </source>
</reference>
<reference evidence="4" key="2">
    <citation type="submission" date="2017-05" db="EMBL/GenBank/DDBJ databases">
        <title>Improved OligoMM genomes.</title>
        <authorList>
            <person name="Garzetti D."/>
        </authorList>
    </citation>
    <scope>NUCLEOTIDE SEQUENCE [LARGE SCALE GENOMIC DNA]</scope>
    <source>
        <strain evidence="4">KB18</strain>
    </source>
</reference>
<organism evidence="3 5">
    <name type="scientific">Acutalibacter muris</name>
    <dbReference type="NCBI Taxonomy" id="1796620"/>
    <lineage>
        <taxon>Bacteria</taxon>
        <taxon>Bacillati</taxon>
        <taxon>Bacillota</taxon>
        <taxon>Clostridia</taxon>
        <taxon>Eubacteriales</taxon>
        <taxon>Acutalibacteraceae</taxon>
        <taxon>Acutalibacter</taxon>
    </lineage>
</organism>
<keyword evidence="1" id="KW-0732">Signal</keyword>
<evidence type="ECO:0000313" key="2">
    <source>
        <dbReference type="EMBL" id="ASB42427.1"/>
    </source>
</evidence>
<dbReference type="EMBL" id="CP021422">
    <property type="protein sequence ID" value="ASB42427.1"/>
    <property type="molecule type" value="Genomic_DNA"/>
</dbReference>
<name>A0A1Z2XVF2_9FIRM</name>
<gene>
    <name evidence="2" type="ORF">ADH66_18305</name>
    <name evidence="3" type="ORF">I5Q82_08720</name>
</gene>
<accession>A0A1Z2XVF2</accession>
<evidence type="ECO:0000313" key="3">
    <source>
        <dbReference type="EMBL" id="QQR31714.1"/>
    </source>
</evidence>
<protein>
    <recommendedName>
        <fullName evidence="6">DUF3221 domain-containing protein</fullName>
    </recommendedName>
</protein>
<reference evidence="2" key="1">
    <citation type="journal article" date="2017" name="Genome Announc.">
        <title>High-Quality Whole-Genome Sequences of the Oligo-Mouse-Microbiota Bacterial Community.</title>
        <authorList>
            <person name="Garzetti D."/>
            <person name="Brugiroux S."/>
            <person name="Bunk B."/>
            <person name="Pukall R."/>
            <person name="McCoy K.D."/>
            <person name="Macpherson A.J."/>
            <person name="Stecher B."/>
        </authorList>
    </citation>
    <scope>NUCLEOTIDE SEQUENCE</scope>
    <source>
        <strain evidence="2">KB18</strain>
    </source>
</reference>
<dbReference type="EMBL" id="CP065321">
    <property type="protein sequence ID" value="QQR31714.1"/>
    <property type="molecule type" value="Genomic_DNA"/>
</dbReference>
<evidence type="ECO:0000256" key="1">
    <source>
        <dbReference type="SAM" id="SignalP"/>
    </source>
</evidence>
<dbReference type="RefSeq" id="WP_084384367.1">
    <property type="nucleotide sequence ID" value="NZ_CP021422.1"/>
</dbReference>
<dbReference type="Proteomes" id="UP000596035">
    <property type="component" value="Chromosome"/>
</dbReference>
<dbReference type="PROSITE" id="PS51257">
    <property type="entry name" value="PROKAR_LIPOPROTEIN"/>
    <property type="match status" value="1"/>
</dbReference>
<dbReference type="Proteomes" id="UP000196710">
    <property type="component" value="Chromosome"/>
</dbReference>
<evidence type="ECO:0000313" key="5">
    <source>
        <dbReference type="Proteomes" id="UP000596035"/>
    </source>
</evidence>
<sequence length="102" mass="11067">MKTIFCILTALTLLLSACSGSKSGSVTFRATVLEINDGYYLVEPVEGSAELKSADQITVPMKNMAPSPEPEVGDILEIEYDGYIAESYPAQINNVYSVRVVE</sequence>
<feature type="chain" id="PRO_5044568709" description="DUF3221 domain-containing protein" evidence="1">
    <location>
        <begin position="22"/>
        <end position="102"/>
    </location>
</feature>
<evidence type="ECO:0000313" key="4">
    <source>
        <dbReference type="Proteomes" id="UP000196710"/>
    </source>
</evidence>
<keyword evidence="4" id="KW-1185">Reference proteome</keyword>
<dbReference type="KEGG" id="amur:ADH66_18305"/>